<dbReference type="Gene3D" id="1.10.10.160">
    <property type="match status" value="1"/>
</dbReference>
<keyword evidence="3 11" id="KW-0378">Hydrolase</keyword>
<evidence type="ECO:0000256" key="8">
    <source>
        <dbReference type="ARBA" id="ARBA00034617"/>
    </source>
</evidence>
<dbReference type="GO" id="GO:0003677">
    <property type="term" value="F:DNA binding"/>
    <property type="evidence" value="ECO:0007669"/>
    <property type="project" value="UniProtKB-KW"/>
</dbReference>
<dbReference type="Gene3D" id="1.10.486.10">
    <property type="entry name" value="PCRA, domain 4"/>
    <property type="match status" value="1"/>
</dbReference>
<keyword evidence="5 11" id="KW-0067">ATP-binding</keyword>
<dbReference type="InterPro" id="IPR013986">
    <property type="entry name" value="DExx_box_DNA_helicase_dom_sf"/>
</dbReference>
<evidence type="ECO:0000256" key="6">
    <source>
        <dbReference type="ARBA" id="ARBA00023125"/>
    </source>
</evidence>
<evidence type="ECO:0000259" key="12">
    <source>
        <dbReference type="PROSITE" id="PS51198"/>
    </source>
</evidence>
<dbReference type="SUPFAM" id="SSF52540">
    <property type="entry name" value="P-loop containing nucleoside triphosphate hydrolases"/>
    <property type="match status" value="1"/>
</dbReference>
<dbReference type="OrthoDB" id="9810135at2"/>
<keyword evidence="4 11" id="KW-0347">Helicase</keyword>
<evidence type="ECO:0000256" key="3">
    <source>
        <dbReference type="ARBA" id="ARBA00022801"/>
    </source>
</evidence>
<comment type="caution">
    <text evidence="14">The sequence shown here is derived from an EMBL/GenBank/DDBJ whole genome shotgun (WGS) entry which is preliminary data.</text>
</comment>
<dbReference type="PROSITE" id="PS51198">
    <property type="entry name" value="UVRD_HELICASE_ATP_BIND"/>
    <property type="match status" value="1"/>
</dbReference>
<proteinExistence type="inferred from homology"/>
<feature type="domain" description="UvrD-like helicase C-terminal" evidence="13">
    <location>
        <begin position="281"/>
        <end position="556"/>
    </location>
</feature>
<dbReference type="GO" id="GO:0043138">
    <property type="term" value="F:3'-5' DNA helicase activity"/>
    <property type="evidence" value="ECO:0007669"/>
    <property type="project" value="UniProtKB-EC"/>
</dbReference>
<name>A0A399EVH7_9DEIN</name>
<dbReference type="PANTHER" id="PTHR11070">
    <property type="entry name" value="UVRD / RECB / PCRA DNA HELICASE FAMILY MEMBER"/>
    <property type="match status" value="1"/>
</dbReference>
<evidence type="ECO:0000256" key="10">
    <source>
        <dbReference type="ARBA" id="ARBA00048988"/>
    </source>
</evidence>
<dbReference type="PROSITE" id="PS51217">
    <property type="entry name" value="UVRD_HELICASE_CTER"/>
    <property type="match status" value="1"/>
</dbReference>
<evidence type="ECO:0000256" key="11">
    <source>
        <dbReference type="PROSITE-ProRule" id="PRU00560"/>
    </source>
</evidence>
<dbReference type="EC" id="5.6.2.4" evidence="9"/>
<dbReference type="InterPro" id="IPR000212">
    <property type="entry name" value="DNA_helicase_UvrD/REP"/>
</dbReference>
<feature type="domain" description="UvrD-like helicase ATP-binding" evidence="12">
    <location>
        <begin position="1"/>
        <end position="280"/>
    </location>
</feature>
<evidence type="ECO:0000256" key="1">
    <source>
        <dbReference type="ARBA" id="ARBA00009922"/>
    </source>
</evidence>
<reference evidence="14 15" key="1">
    <citation type="submission" date="2018-08" db="EMBL/GenBank/DDBJ databases">
        <title>Meiothermus terrae DSM 26712 genome sequencing project.</title>
        <authorList>
            <person name="Da Costa M.S."/>
            <person name="Albuquerque L."/>
            <person name="Raposo P."/>
            <person name="Froufe H.J.C."/>
            <person name="Barroso C.S."/>
            <person name="Egas C."/>
        </authorList>
    </citation>
    <scope>NUCLEOTIDE SEQUENCE [LARGE SCALE GENOMIC DNA]</scope>
    <source>
        <strain evidence="14 15">DSM 26712</strain>
    </source>
</reference>
<dbReference type="GO" id="GO:0005524">
    <property type="term" value="F:ATP binding"/>
    <property type="evidence" value="ECO:0007669"/>
    <property type="project" value="UniProtKB-UniRule"/>
</dbReference>
<comment type="catalytic activity">
    <reaction evidence="10">
        <text>ATP + H2O = ADP + phosphate + H(+)</text>
        <dbReference type="Rhea" id="RHEA:13065"/>
        <dbReference type="ChEBI" id="CHEBI:15377"/>
        <dbReference type="ChEBI" id="CHEBI:15378"/>
        <dbReference type="ChEBI" id="CHEBI:30616"/>
        <dbReference type="ChEBI" id="CHEBI:43474"/>
        <dbReference type="ChEBI" id="CHEBI:456216"/>
        <dbReference type="EC" id="5.6.2.4"/>
    </reaction>
</comment>
<evidence type="ECO:0000313" key="14">
    <source>
        <dbReference type="EMBL" id="RIH88637.1"/>
    </source>
</evidence>
<dbReference type="GO" id="GO:0016887">
    <property type="term" value="F:ATP hydrolysis activity"/>
    <property type="evidence" value="ECO:0007669"/>
    <property type="project" value="RHEA"/>
</dbReference>
<gene>
    <name evidence="14" type="primary">pcrA_2</name>
    <name evidence="14" type="ORF">Mterra_00941</name>
</gene>
<dbReference type="InterPro" id="IPR014017">
    <property type="entry name" value="DNA_helicase_UvrD-like_C"/>
</dbReference>
<keyword evidence="7" id="KW-0413">Isomerase</keyword>
<evidence type="ECO:0000256" key="9">
    <source>
        <dbReference type="ARBA" id="ARBA00034808"/>
    </source>
</evidence>
<feature type="binding site" evidence="11">
    <location>
        <begin position="20"/>
        <end position="27"/>
    </location>
    <ligand>
        <name>ATP</name>
        <dbReference type="ChEBI" id="CHEBI:30616"/>
    </ligand>
</feature>
<sequence length="652" mass="72055">MNHQQEQAMRHLEGPALVFAGAGAGKTRTLTHRVKHLVGEGVDPHGITLVTFTNKAAGEMKERIARLLEAPLAEAVWVGTFHRFCLQALQVYGSEVGVAQARVLDAHEQQRLAERLIDALFPKGNRPDGFTVRAALGAVSRAANSGWDDVQLATMYADLTEKIVNFRWAYADAKKELGVLDYDDLLLQGVRLFKLGRAAAAMARRRCVQLMVDEFQDTNAVQLELVRALAPGASPNLMVVGDPDQSIYGWRGADFRTILRFRQLYPTARVYGLYANYRSQAHVVRLANQVIRGNRERKPEEQLPVREAGEPPLLVKAQTREEEARFVADAVAFSHEQGVPYEEMAVLMRANFLSLEVERALRERKIPYQLVATSSFYERREVQLVLTALKALLRPDPLNVGFLVEELVEGAGAAGVSKVLEEGKAGGLGPLEAFCDPACLKGLRSEQARQDARRLASALRRHAPYVHTAPPREVLEELLEGIGFAAFLAREADGSAEALLSRERNVEALLEQVQRWREKNPDAPLGDLLSALSLEAVESAPEGRGVRLMTVHASKGMEFSVVFLFGFNQGVFPLRKAQDDLEALEEERRLFYVAVTRAKEQLFLSCSLKSPKGAQSPSPFLAEVQLEQLDYDPALGFHGRGATRAAAALLSL</sequence>
<evidence type="ECO:0000256" key="7">
    <source>
        <dbReference type="ARBA" id="ARBA00023235"/>
    </source>
</evidence>
<dbReference type="Gene3D" id="3.40.50.300">
    <property type="entry name" value="P-loop containing nucleotide triphosphate hydrolases"/>
    <property type="match status" value="2"/>
</dbReference>
<comment type="catalytic activity">
    <reaction evidence="8">
        <text>Couples ATP hydrolysis with the unwinding of duplex DNA by translocating in the 3'-5' direction.</text>
        <dbReference type="EC" id="5.6.2.4"/>
    </reaction>
</comment>
<dbReference type="PANTHER" id="PTHR11070:SF2">
    <property type="entry name" value="ATP-DEPENDENT DNA HELICASE SRS2"/>
    <property type="match status" value="1"/>
</dbReference>
<comment type="similarity">
    <text evidence="1">Belongs to the helicase family. UvrD subfamily.</text>
</comment>
<dbReference type="RefSeq" id="WP_119314132.1">
    <property type="nucleotide sequence ID" value="NZ_QXDL01000025.1"/>
</dbReference>
<dbReference type="Pfam" id="PF00580">
    <property type="entry name" value="UvrD-helicase"/>
    <property type="match status" value="1"/>
</dbReference>
<dbReference type="CDD" id="cd18807">
    <property type="entry name" value="SF1_C_UvrD"/>
    <property type="match status" value="1"/>
</dbReference>
<evidence type="ECO:0000259" key="13">
    <source>
        <dbReference type="PROSITE" id="PS51217"/>
    </source>
</evidence>
<evidence type="ECO:0000256" key="5">
    <source>
        <dbReference type="ARBA" id="ARBA00022840"/>
    </source>
</evidence>
<evidence type="ECO:0000313" key="15">
    <source>
        <dbReference type="Proteomes" id="UP000265715"/>
    </source>
</evidence>
<organism evidence="14 15">
    <name type="scientific">Calidithermus terrae</name>
    <dbReference type="NCBI Taxonomy" id="1408545"/>
    <lineage>
        <taxon>Bacteria</taxon>
        <taxon>Thermotogati</taxon>
        <taxon>Deinococcota</taxon>
        <taxon>Deinococci</taxon>
        <taxon>Thermales</taxon>
        <taxon>Thermaceae</taxon>
        <taxon>Calidithermus</taxon>
    </lineage>
</organism>
<dbReference type="Pfam" id="PF13361">
    <property type="entry name" value="UvrD_C"/>
    <property type="match status" value="2"/>
</dbReference>
<dbReference type="AlphaFoldDB" id="A0A399EVH7"/>
<dbReference type="InterPro" id="IPR027417">
    <property type="entry name" value="P-loop_NTPase"/>
</dbReference>
<evidence type="ECO:0000256" key="2">
    <source>
        <dbReference type="ARBA" id="ARBA00022741"/>
    </source>
</evidence>
<dbReference type="Proteomes" id="UP000265715">
    <property type="component" value="Unassembled WGS sequence"/>
</dbReference>
<dbReference type="GO" id="GO:0000725">
    <property type="term" value="P:recombinational repair"/>
    <property type="evidence" value="ECO:0007669"/>
    <property type="project" value="TreeGrafter"/>
</dbReference>
<dbReference type="InterPro" id="IPR014016">
    <property type="entry name" value="UvrD-like_ATP-bd"/>
</dbReference>
<protein>
    <recommendedName>
        <fullName evidence="9">DNA 3'-5' helicase</fullName>
        <ecNumber evidence="9">5.6.2.4</ecNumber>
    </recommendedName>
</protein>
<accession>A0A399EVH7</accession>
<keyword evidence="6" id="KW-0238">DNA-binding</keyword>
<evidence type="ECO:0000256" key="4">
    <source>
        <dbReference type="ARBA" id="ARBA00022806"/>
    </source>
</evidence>
<keyword evidence="15" id="KW-1185">Reference proteome</keyword>
<keyword evidence="2 11" id="KW-0547">Nucleotide-binding</keyword>
<dbReference type="CDD" id="cd17932">
    <property type="entry name" value="DEXQc_UvrD"/>
    <property type="match status" value="1"/>
</dbReference>
<dbReference type="EMBL" id="QXDL01000025">
    <property type="protein sequence ID" value="RIH88637.1"/>
    <property type="molecule type" value="Genomic_DNA"/>
</dbReference>